<keyword evidence="5 7" id="KW-0658">Purine biosynthesis</keyword>
<dbReference type="Gene3D" id="3.40.50.2020">
    <property type="match status" value="1"/>
</dbReference>
<dbReference type="InterPro" id="IPR005854">
    <property type="entry name" value="PurF"/>
</dbReference>
<dbReference type="InterPro" id="IPR035584">
    <property type="entry name" value="PurF_N"/>
</dbReference>
<evidence type="ECO:0000256" key="3">
    <source>
        <dbReference type="ARBA" id="ARBA00022676"/>
    </source>
</evidence>
<keyword evidence="6 7" id="KW-0315">Glutamine amidotransferase</keyword>
<keyword evidence="7 11" id="KW-0411">Iron-sulfur</keyword>
<dbReference type="PROSITE" id="PS51278">
    <property type="entry name" value="GATASE_TYPE_2"/>
    <property type="match status" value="1"/>
</dbReference>
<evidence type="ECO:0000256" key="7">
    <source>
        <dbReference type="HAMAP-Rule" id="MF_01931"/>
    </source>
</evidence>
<dbReference type="PIRSF" id="PIRSF000485">
    <property type="entry name" value="Amd_phspho_trans"/>
    <property type="match status" value="1"/>
</dbReference>
<comment type="similarity">
    <text evidence="2 7 8">In the C-terminal section; belongs to the purine/pyrimidine phosphoribosyltransferase family.</text>
</comment>
<proteinExistence type="inferred from homology"/>
<dbReference type="InterPro" id="IPR029057">
    <property type="entry name" value="PRTase-like"/>
</dbReference>
<comment type="pathway">
    <text evidence="1 7 8">Purine metabolism; IMP biosynthesis via de novo pathway; N(1)-(5-phospho-D-ribosyl)glycinamide from 5-phospho-alpha-D-ribose 1-diphosphate: step 1/2.</text>
</comment>
<organism evidence="13">
    <name type="scientific">Kosmotoga arenicorallina</name>
    <dbReference type="NCBI Taxonomy" id="688066"/>
    <lineage>
        <taxon>Bacteria</taxon>
        <taxon>Thermotogati</taxon>
        <taxon>Thermotogota</taxon>
        <taxon>Thermotogae</taxon>
        <taxon>Kosmotogales</taxon>
        <taxon>Kosmotogaceae</taxon>
        <taxon>Kosmotoga</taxon>
    </lineage>
</organism>
<feature type="binding site" evidence="7 10">
    <location>
        <position position="362"/>
    </location>
    <ligand>
        <name>Mg(2+)</name>
        <dbReference type="ChEBI" id="CHEBI:18420"/>
    </ligand>
</feature>
<evidence type="ECO:0000256" key="1">
    <source>
        <dbReference type="ARBA" id="ARBA00005209"/>
    </source>
</evidence>
<evidence type="ECO:0000313" key="13">
    <source>
        <dbReference type="EMBL" id="HHF08662.1"/>
    </source>
</evidence>
<feature type="binding site" evidence="7 11">
    <location>
        <position position="252"/>
    </location>
    <ligand>
        <name>[4Fe-4S] cluster</name>
        <dbReference type="ChEBI" id="CHEBI:49883"/>
    </ligand>
</feature>
<evidence type="ECO:0000256" key="11">
    <source>
        <dbReference type="PIRSR" id="PIRSR000485-3"/>
    </source>
</evidence>
<reference evidence="13" key="1">
    <citation type="journal article" date="2020" name="mSystems">
        <title>Genome- and Community-Level Interaction Insights into Carbon Utilization and Element Cycling Functions of Hydrothermarchaeota in Hydrothermal Sediment.</title>
        <authorList>
            <person name="Zhou Z."/>
            <person name="Liu Y."/>
            <person name="Xu W."/>
            <person name="Pan J."/>
            <person name="Luo Z.H."/>
            <person name="Li M."/>
        </authorList>
    </citation>
    <scope>NUCLEOTIDE SEQUENCE [LARGE SCALE GENOMIC DNA]</scope>
    <source>
        <strain evidence="13">HyVt-80</strain>
    </source>
</reference>
<dbReference type="GO" id="GO:0009113">
    <property type="term" value="P:purine nucleobase biosynthetic process"/>
    <property type="evidence" value="ECO:0007669"/>
    <property type="project" value="UniProtKB-UniRule"/>
</dbReference>
<feature type="active site" description="Nucleophile" evidence="7 9">
    <location>
        <position position="16"/>
    </location>
</feature>
<comment type="cofactor">
    <cofactor evidence="7 11">
        <name>[4Fe-4S] cluster</name>
        <dbReference type="ChEBI" id="CHEBI:49883"/>
    </cofactor>
    <text evidence="7 11">Binds 1 [4Fe-4S] cluster per subunit.</text>
</comment>
<comment type="function">
    <text evidence="7">Catalyzes the formation of phosphoribosylamine from phosphoribosylpyrophosphate (PRPP) and glutamine.</text>
</comment>
<feature type="binding site" evidence="7 11">
    <location>
        <position position="448"/>
    </location>
    <ligand>
        <name>[4Fe-4S] cluster</name>
        <dbReference type="ChEBI" id="CHEBI:49883"/>
    </ligand>
</feature>
<accession>A0A7C5E2I6</accession>
<evidence type="ECO:0000256" key="4">
    <source>
        <dbReference type="ARBA" id="ARBA00022679"/>
    </source>
</evidence>
<dbReference type="HAMAP" id="MF_01931">
    <property type="entry name" value="PurF"/>
    <property type="match status" value="1"/>
</dbReference>
<keyword evidence="4 7" id="KW-0808">Transferase</keyword>
<keyword evidence="7" id="KW-0004">4Fe-4S</keyword>
<name>A0A7C5E2I6_9BACT</name>
<dbReference type="Pfam" id="PF13537">
    <property type="entry name" value="GATase_7"/>
    <property type="match status" value="1"/>
</dbReference>
<evidence type="ECO:0000256" key="10">
    <source>
        <dbReference type="PIRSR" id="PIRSR000485-2"/>
    </source>
</evidence>
<dbReference type="EMBL" id="DRTH01000163">
    <property type="protein sequence ID" value="HHF08662.1"/>
    <property type="molecule type" value="Genomic_DNA"/>
</dbReference>
<feature type="binding site" evidence="7 11">
    <location>
        <position position="398"/>
    </location>
    <ligand>
        <name>[4Fe-4S] cluster</name>
        <dbReference type="ChEBI" id="CHEBI:49883"/>
    </ligand>
</feature>
<dbReference type="Gene3D" id="3.60.20.10">
    <property type="entry name" value="Glutamine Phosphoribosylpyrophosphate, subunit 1, domain 1"/>
    <property type="match status" value="1"/>
</dbReference>
<keyword evidence="3 7" id="KW-0328">Glycosyltransferase</keyword>
<feature type="binding site" evidence="7 10">
    <location>
        <position position="361"/>
    </location>
    <ligand>
        <name>Mg(2+)</name>
        <dbReference type="ChEBI" id="CHEBI:18420"/>
    </ligand>
</feature>
<dbReference type="InterPro" id="IPR029055">
    <property type="entry name" value="Ntn_hydrolases_N"/>
</dbReference>
<dbReference type="Proteomes" id="UP000886129">
    <property type="component" value="Unassembled WGS sequence"/>
</dbReference>
<evidence type="ECO:0000256" key="9">
    <source>
        <dbReference type="PIRSR" id="PIRSR000485-1"/>
    </source>
</evidence>
<dbReference type="NCBIfam" id="TIGR01134">
    <property type="entry name" value="purF"/>
    <property type="match status" value="1"/>
</dbReference>
<keyword evidence="7 10" id="KW-0460">Magnesium</keyword>
<comment type="catalytic activity">
    <reaction evidence="7 8">
        <text>5-phospho-beta-D-ribosylamine + L-glutamate + diphosphate = 5-phospho-alpha-D-ribose 1-diphosphate + L-glutamine + H2O</text>
        <dbReference type="Rhea" id="RHEA:14905"/>
        <dbReference type="ChEBI" id="CHEBI:15377"/>
        <dbReference type="ChEBI" id="CHEBI:29985"/>
        <dbReference type="ChEBI" id="CHEBI:33019"/>
        <dbReference type="ChEBI" id="CHEBI:58017"/>
        <dbReference type="ChEBI" id="CHEBI:58359"/>
        <dbReference type="ChEBI" id="CHEBI:58681"/>
        <dbReference type="EC" id="2.4.2.14"/>
    </reaction>
</comment>
<feature type="binding site" evidence="7 11">
    <location>
        <position position="451"/>
    </location>
    <ligand>
        <name>[4Fe-4S] cluster</name>
        <dbReference type="ChEBI" id="CHEBI:49883"/>
    </ligand>
</feature>
<protein>
    <recommendedName>
        <fullName evidence="7">Amidophosphoribosyltransferase</fullName>
        <shortName evidence="7">ATase</shortName>
        <ecNumber evidence="7">2.4.2.14</ecNumber>
    </recommendedName>
    <alternativeName>
        <fullName evidence="7">Glutamine phosphoribosylpyrophosphate amidotransferase</fullName>
        <shortName evidence="7">GPATase</shortName>
    </alternativeName>
</protein>
<evidence type="ECO:0000259" key="12">
    <source>
        <dbReference type="PROSITE" id="PS51278"/>
    </source>
</evidence>
<dbReference type="SUPFAM" id="SSF53271">
    <property type="entry name" value="PRTase-like"/>
    <property type="match status" value="1"/>
</dbReference>
<dbReference type="GO" id="GO:0000287">
    <property type="term" value="F:magnesium ion binding"/>
    <property type="evidence" value="ECO:0007669"/>
    <property type="project" value="UniProtKB-UniRule"/>
</dbReference>
<dbReference type="GO" id="GO:0004044">
    <property type="term" value="F:amidophosphoribosyltransferase activity"/>
    <property type="evidence" value="ECO:0007669"/>
    <property type="project" value="UniProtKB-UniRule"/>
</dbReference>
<keyword evidence="7 11" id="KW-0408">Iron</keyword>
<dbReference type="InterPro" id="IPR017932">
    <property type="entry name" value="GATase_2_dom"/>
</dbReference>
<evidence type="ECO:0000256" key="5">
    <source>
        <dbReference type="ARBA" id="ARBA00022755"/>
    </source>
</evidence>
<dbReference type="GO" id="GO:0006189">
    <property type="term" value="P:'de novo' IMP biosynthetic process"/>
    <property type="evidence" value="ECO:0007669"/>
    <property type="project" value="UniProtKB-UniRule"/>
</dbReference>
<comment type="cofactor">
    <cofactor evidence="7 10">
        <name>Mg(2+)</name>
        <dbReference type="ChEBI" id="CHEBI:18420"/>
    </cofactor>
    <text evidence="7 10">Binds 1 Mg(2+) ion per subunit.</text>
</comment>
<dbReference type="PANTHER" id="PTHR11907">
    <property type="entry name" value="AMIDOPHOSPHORIBOSYLTRANSFERASE"/>
    <property type="match status" value="1"/>
</dbReference>
<dbReference type="AlphaFoldDB" id="A0A7C5E2I6"/>
<dbReference type="UniPathway" id="UPA00074">
    <property type="reaction ID" value="UER00124"/>
</dbReference>
<comment type="caution">
    <text evidence="13">The sequence shown here is derived from an EMBL/GenBank/DDBJ whole genome shotgun (WGS) entry which is preliminary data.</text>
</comment>
<dbReference type="CDD" id="cd00715">
    <property type="entry name" value="GPATase_N"/>
    <property type="match status" value="1"/>
</dbReference>
<dbReference type="CDD" id="cd06223">
    <property type="entry name" value="PRTases_typeI"/>
    <property type="match status" value="1"/>
</dbReference>
<keyword evidence="7 10" id="KW-0479">Metal-binding</keyword>
<feature type="domain" description="Glutamine amidotransferase type-2" evidence="12">
    <location>
        <begin position="16"/>
        <end position="236"/>
    </location>
</feature>
<sequence>MCNGEIIPKDSFKDECGVFGIYGDQDPGISRLTYYGLYALQHRGQESCGIAVSTGKNIEFHKGMGLVAEVFSDEILETLQGGISCGHVRYSTSGQSNISNAQPLVVKYWNGNLALAHNGNLVNAEELRKELEREGAIFQTSVDSEIIANLISRLDQGNIVEAIKKAMKIVKGAYALVLATRTQLIGIRDPNGIRPLSLGKKGNSLIFSSESCAFNTIGAQLLRDVEPGEIVVVDEDGLQSYFVDLPRKDKLCIFEYIYFARSDSNIRGKNIYMARRRAGEILFSEHPAKADVVISVPDSGTSAAMGYAQAAGIPFAEGLVKNRYVGRTFIQPKQSMRKIGVALKLNVLENIVRGKRVVLVDDSIVRGTTITELVEKLRIAGVSEVHLRVSSPPVTYPCYFGIDTPSKKELVGANLSINEIQKKLGVDSIGYLSLQGLIEAIGKEDNYCEACFSGSYPIDIPKERSKMAFAKEDFHVEI</sequence>
<gene>
    <name evidence="7" type="primary">purF</name>
    <name evidence="13" type="ORF">ENL26_02680</name>
</gene>
<evidence type="ECO:0000256" key="6">
    <source>
        <dbReference type="ARBA" id="ARBA00022962"/>
    </source>
</evidence>
<dbReference type="EC" id="2.4.2.14" evidence="7"/>
<dbReference type="SUPFAM" id="SSF56235">
    <property type="entry name" value="N-terminal nucleophile aminohydrolases (Ntn hydrolases)"/>
    <property type="match status" value="1"/>
</dbReference>
<dbReference type="GO" id="GO:0051539">
    <property type="term" value="F:4 iron, 4 sulfur cluster binding"/>
    <property type="evidence" value="ECO:0007669"/>
    <property type="project" value="UniProtKB-KW"/>
</dbReference>
<dbReference type="Pfam" id="PF00156">
    <property type="entry name" value="Pribosyltran"/>
    <property type="match status" value="1"/>
</dbReference>
<dbReference type="InterPro" id="IPR000836">
    <property type="entry name" value="PRTase_dom"/>
</dbReference>
<feature type="binding site" evidence="7 10">
    <location>
        <position position="299"/>
    </location>
    <ligand>
        <name>Mg(2+)</name>
        <dbReference type="ChEBI" id="CHEBI:18420"/>
    </ligand>
</feature>
<evidence type="ECO:0000256" key="8">
    <source>
        <dbReference type="PIRNR" id="PIRNR000485"/>
    </source>
</evidence>
<evidence type="ECO:0000256" key="2">
    <source>
        <dbReference type="ARBA" id="ARBA00010138"/>
    </source>
</evidence>